<proteinExistence type="inferred from homology"/>
<evidence type="ECO:0000313" key="7">
    <source>
        <dbReference type="Proteomes" id="UP000228380"/>
    </source>
</evidence>
<evidence type="ECO:0000256" key="3">
    <source>
        <dbReference type="ARBA" id="ARBA00023002"/>
    </source>
</evidence>
<evidence type="ECO:0000256" key="1">
    <source>
        <dbReference type="ARBA" id="ARBA00008056"/>
    </source>
</evidence>
<reference evidence="8" key="2">
    <citation type="submission" date="2025-08" db="UniProtKB">
        <authorList>
            <consortium name="RefSeq"/>
        </authorList>
    </citation>
    <scope>IDENTIFICATION</scope>
    <source>
        <tissue evidence="8">Young leaves</tissue>
    </source>
</reference>
<dbReference type="Proteomes" id="UP000228380">
    <property type="component" value="Chromosome 5"/>
</dbReference>
<dbReference type="OrthoDB" id="288590at2759"/>
<dbReference type="GO" id="GO:0016491">
    <property type="term" value="F:oxidoreductase activity"/>
    <property type="evidence" value="ECO:0007669"/>
    <property type="project" value="UniProtKB-KW"/>
</dbReference>
<dbReference type="FunFam" id="2.60.120.330:FF:000001">
    <property type="entry name" value="Protein SRG1"/>
    <property type="match status" value="1"/>
</dbReference>
<dbReference type="RefSeq" id="XP_008796105.2">
    <property type="nucleotide sequence ID" value="XM_008797883.4"/>
</dbReference>
<evidence type="ECO:0000313" key="8">
    <source>
        <dbReference type="RefSeq" id="XP_008796105.2"/>
    </source>
</evidence>
<dbReference type="KEGG" id="pda:103711647"/>
<dbReference type="InterPro" id="IPR026992">
    <property type="entry name" value="DIOX_N"/>
</dbReference>
<comment type="similarity">
    <text evidence="1 5">Belongs to the iron/ascorbate-dependent oxidoreductase family.</text>
</comment>
<dbReference type="SUPFAM" id="SSF51197">
    <property type="entry name" value="Clavaminate synthase-like"/>
    <property type="match status" value="1"/>
</dbReference>
<gene>
    <name evidence="8" type="primary">LOC103711647</name>
</gene>
<dbReference type="Pfam" id="PF14226">
    <property type="entry name" value="DIOX_N"/>
    <property type="match status" value="1"/>
</dbReference>
<dbReference type="PROSITE" id="PS51471">
    <property type="entry name" value="FE2OG_OXY"/>
    <property type="match status" value="1"/>
</dbReference>
<evidence type="ECO:0000256" key="4">
    <source>
        <dbReference type="ARBA" id="ARBA00023004"/>
    </source>
</evidence>
<evidence type="ECO:0000256" key="5">
    <source>
        <dbReference type="RuleBase" id="RU003682"/>
    </source>
</evidence>
<evidence type="ECO:0000256" key="2">
    <source>
        <dbReference type="ARBA" id="ARBA00022723"/>
    </source>
</evidence>
<evidence type="ECO:0000259" key="6">
    <source>
        <dbReference type="PROSITE" id="PS51471"/>
    </source>
</evidence>
<dbReference type="InterPro" id="IPR027443">
    <property type="entry name" value="IPNS-like_sf"/>
</dbReference>
<dbReference type="AlphaFoldDB" id="A0A8B7CCB7"/>
<dbReference type="InterPro" id="IPR005123">
    <property type="entry name" value="Oxoglu/Fe-dep_dioxygenase_dom"/>
</dbReference>
<dbReference type="GeneID" id="103711647"/>
<reference evidence="7" key="1">
    <citation type="journal article" date="2019" name="Nat. Commun.">
        <title>Genome-wide association mapping of date palm fruit traits.</title>
        <authorList>
            <person name="Hazzouri K.M."/>
            <person name="Gros-Balthazard M."/>
            <person name="Flowers J.M."/>
            <person name="Copetti D."/>
            <person name="Lemansour A."/>
            <person name="Lebrun M."/>
            <person name="Masmoudi K."/>
            <person name="Ferrand S."/>
            <person name="Dhar M.I."/>
            <person name="Fresquez Z.A."/>
            <person name="Rosas U."/>
            <person name="Zhang J."/>
            <person name="Talag J."/>
            <person name="Lee S."/>
            <person name="Kudrna D."/>
            <person name="Powell R.F."/>
            <person name="Leitch I.J."/>
            <person name="Krueger R.R."/>
            <person name="Wing R.A."/>
            <person name="Amiri K.M.A."/>
            <person name="Purugganan M.D."/>
        </authorList>
    </citation>
    <scope>NUCLEOTIDE SEQUENCE [LARGE SCALE GENOMIC DNA]</scope>
    <source>
        <strain evidence="7">cv. Khalas</strain>
    </source>
</reference>
<dbReference type="InterPro" id="IPR044861">
    <property type="entry name" value="IPNS-like_FE2OG_OXY"/>
</dbReference>
<name>A0A8B7CCB7_PHODC</name>
<keyword evidence="2 5" id="KW-0479">Metal-binding</keyword>
<keyword evidence="7" id="KW-1185">Reference proteome</keyword>
<organism evidence="7 8">
    <name type="scientific">Phoenix dactylifera</name>
    <name type="common">Date palm</name>
    <dbReference type="NCBI Taxonomy" id="42345"/>
    <lineage>
        <taxon>Eukaryota</taxon>
        <taxon>Viridiplantae</taxon>
        <taxon>Streptophyta</taxon>
        <taxon>Embryophyta</taxon>
        <taxon>Tracheophyta</taxon>
        <taxon>Spermatophyta</taxon>
        <taxon>Magnoliopsida</taxon>
        <taxon>Liliopsida</taxon>
        <taxon>Arecaceae</taxon>
        <taxon>Coryphoideae</taxon>
        <taxon>Phoeniceae</taxon>
        <taxon>Phoenix</taxon>
    </lineage>
</organism>
<protein>
    <submittedName>
        <fullName evidence="8">S-norcoclaurine synthase 1-like</fullName>
    </submittedName>
</protein>
<feature type="domain" description="Fe2OG dioxygenase" evidence="6">
    <location>
        <begin position="207"/>
        <end position="307"/>
    </location>
</feature>
<keyword evidence="4 5" id="KW-0408">Iron</keyword>
<dbReference type="Pfam" id="PF03171">
    <property type="entry name" value="2OG-FeII_Oxy"/>
    <property type="match status" value="1"/>
</dbReference>
<accession>A0A8B7CCB7</accession>
<dbReference type="GO" id="GO:0046872">
    <property type="term" value="F:metal ion binding"/>
    <property type="evidence" value="ECO:0007669"/>
    <property type="project" value="UniProtKB-KW"/>
</dbReference>
<dbReference type="InterPro" id="IPR050295">
    <property type="entry name" value="Plant_2OG-oxidoreductases"/>
</dbReference>
<keyword evidence="3 5" id="KW-0560">Oxidoreductase</keyword>
<dbReference type="PANTHER" id="PTHR47991">
    <property type="entry name" value="OXOGLUTARATE/IRON-DEPENDENT DIOXYGENASE"/>
    <property type="match status" value="1"/>
</dbReference>
<dbReference type="Gene3D" id="2.60.120.330">
    <property type="entry name" value="B-lactam Antibiotic, Isopenicillin N Synthase, Chain"/>
    <property type="match status" value="1"/>
</dbReference>
<sequence>MAEVTSQSLGHSVPVANVQALAAAIDGQTDIPPRYIRPEAESDPIARDDDGQFPVIDLKRLLDPEFSEDETAKLDHACQEWGFFQLINHGVPDEVIKRMKDDIMEFFKLPLEEKKAFAQLPNSLEGYGQAFVVSEDQKLDWADMIYLISRPLHSRNMRFWPTHPPTFRATLDNYSLELKQVAGCLLKFLAKSLGLEPGIISNIFKDQPQGVRINYYPPCPKADKVLGLSAHTDATGLTLLLQVSDVQGLQIKKDGKWFLVDPLPGAFVVQVGDILEILSNGKYKSSVHRATINTEKERLSVAAFHGPDHDSMVGPLRELLKGGKEHYKSMSYQDYMKTFFSAKLEGRTLLESMKLND</sequence>